<keyword evidence="1" id="KW-0472">Membrane</keyword>
<evidence type="ECO:0000256" key="1">
    <source>
        <dbReference type="SAM" id="Phobius"/>
    </source>
</evidence>
<proteinExistence type="predicted"/>
<organism evidence="2 3">
    <name type="scientific">Microcella alkalica</name>
    <dbReference type="NCBI Taxonomy" id="355930"/>
    <lineage>
        <taxon>Bacteria</taxon>
        <taxon>Bacillati</taxon>
        <taxon>Actinomycetota</taxon>
        <taxon>Actinomycetes</taxon>
        <taxon>Micrococcales</taxon>
        <taxon>Microbacteriaceae</taxon>
        <taxon>Microcella</taxon>
    </lineage>
</organism>
<dbReference type="EMBL" id="JACGWX010000007">
    <property type="protein sequence ID" value="MBA8848772.1"/>
    <property type="molecule type" value="Genomic_DNA"/>
</dbReference>
<sequence length="200" mass="20846">MRNFDETASEASPRSTDRGFTLVELLVYLFLGVVILTIVGAVLINSLRAESQVRDAAQSASTAQLISESLGRGVRNASAVEVTNPAAGTIVVRTRSIDGSQAGAWFCQAWVWRSGELRTTRSASALPANPDAAVLAGWTLLATDVEQVGSAPIFSLAPNGRSLDVNLAVGIGRGIPVLVDTVVVAKQPVPSTGKVSAPCF</sequence>
<dbReference type="Proteomes" id="UP000585905">
    <property type="component" value="Unassembled WGS sequence"/>
</dbReference>
<protein>
    <submittedName>
        <fullName evidence="2">Tfp pilus assembly protein PilW</fullName>
    </submittedName>
</protein>
<evidence type="ECO:0000313" key="2">
    <source>
        <dbReference type="EMBL" id="MBA8848772.1"/>
    </source>
</evidence>
<comment type="caution">
    <text evidence="2">The sequence shown here is derived from an EMBL/GenBank/DDBJ whole genome shotgun (WGS) entry which is preliminary data.</text>
</comment>
<reference evidence="2 3" key="1">
    <citation type="submission" date="2020-07" db="EMBL/GenBank/DDBJ databases">
        <title>Sequencing the genomes of 1000 actinobacteria strains.</title>
        <authorList>
            <person name="Klenk H.-P."/>
        </authorList>
    </citation>
    <scope>NUCLEOTIDE SEQUENCE [LARGE SCALE GENOMIC DNA]</scope>
    <source>
        <strain evidence="2 3">DSM 19663</strain>
    </source>
</reference>
<keyword evidence="3" id="KW-1185">Reference proteome</keyword>
<accession>A0A839EEF0</accession>
<gene>
    <name evidence="2" type="ORF">FHX53_002386</name>
</gene>
<keyword evidence="1" id="KW-0812">Transmembrane</keyword>
<feature type="transmembrane region" description="Helical" evidence="1">
    <location>
        <begin position="25"/>
        <end position="44"/>
    </location>
</feature>
<dbReference type="Pfam" id="PF07963">
    <property type="entry name" value="N_methyl"/>
    <property type="match status" value="1"/>
</dbReference>
<name>A0A839EEF0_9MICO</name>
<dbReference type="AlphaFoldDB" id="A0A839EEF0"/>
<dbReference type="RefSeq" id="WP_182491559.1">
    <property type="nucleotide sequence ID" value="NZ_BAAAOV010000001.1"/>
</dbReference>
<evidence type="ECO:0000313" key="3">
    <source>
        <dbReference type="Proteomes" id="UP000585905"/>
    </source>
</evidence>
<keyword evidence="1" id="KW-1133">Transmembrane helix</keyword>
<dbReference type="InterPro" id="IPR012902">
    <property type="entry name" value="N_methyl_site"/>
</dbReference>